<protein>
    <submittedName>
        <fullName evidence="2">Putative secreted protein</fullName>
    </submittedName>
</protein>
<dbReference type="EMBL" id="GEGO01002752">
    <property type="protein sequence ID" value="JAR92652.1"/>
    <property type="molecule type" value="Transcribed_RNA"/>
</dbReference>
<reference evidence="2" key="1">
    <citation type="journal article" date="2018" name="PLoS Negl. Trop. Dis.">
        <title>Sialome diversity of ticks revealed by RNAseq of single tick salivary glands.</title>
        <authorList>
            <person name="Perner J."/>
            <person name="Kropackova S."/>
            <person name="Kopacek P."/>
            <person name="Ribeiro J.M."/>
        </authorList>
    </citation>
    <scope>NUCLEOTIDE SEQUENCE</scope>
    <source>
        <strain evidence="2">Siblings of single egg batch collected in Ceske Budejovice</strain>
        <tissue evidence="2">Salivary glands</tissue>
    </source>
</reference>
<keyword evidence="1" id="KW-0732">Signal</keyword>
<organism evidence="2">
    <name type="scientific">Ixodes ricinus</name>
    <name type="common">Common tick</name>
    <name type="synonym">Acarus ricinus</name>
    <dbReference type="NCBI Taxonomy" id="34613"/>
    <lineage>
        <taxon>Eukaryota</taxon>
        <taxon>Metazoa</taxon>
        <taxon>Ecdysozoa</taxon>
        <taxon>Arthropoda</taxon>
        <taxon>Chelicerata</taxon>
        <taxon>Arachnida</taxon>
        <taxon>Acari</taxon>
        <taxon>Parasitiformes</taxon>
        <taxon>Ixodida</taxon>
        <taxon>Ixodoidea</taxon>
        <taxon>Ixodidae</taxon>
        <taxon>Ixodinae</taxon>
        <taxon>Ixodes</taxon>
    </lineage>
</organism>
<evidence type="ECO:0000313" key="2">
    <source>
        <dbReference type="EMBL" id="JAR92652.1"/>
    </source>
</evidence>
<evidence type="ECO:0000256" key="1">
    <source>
        <dbReference type="SAM" id="SignalP"/>
    </source>
</evidence>
<sequence>MIRFWVGRFSAGLGLLGAGEGDGDLVQPPVLSCIGYEGGSVLADSSGRHEHIRLTLHLQLIGQERSGAEEAAGSSSVEARDDGGLAGALPLPAFHLGQEAEEKVYGRRCHVTLVPTLKVELLHDAGLGRLGGVLELELAQKYSTRSHVSRDVIDA</sequence>
<proteinExistence type="predicted"/>
<dbReference type="AlphaFoldDB" id="A0A147BQ70"/>
<accession>A0A147BQ70</accession>
<feature type="signal peptide" evidence="1">
    <location>
        <begin position="1"/>
        <end position="21"/>
    </location>
</feature>
<name>A0A147BQ70_IXORI</name>
<feature type="chain" id="PRO_5007542685" evidence="1">
    <location>
        <begin position="22"/>
        <end position="155"/>
    </location>
</feature>